<dbReference type="InParanoid" id="A0A0C3D0K9"/>
<dbReference type="InterPro" id="IPR058503">
    <property type="entry name" value="DUF8190"/>
</dbReference>
<dbReference type="STRING" id="1036808.A0A0C3D0K9"/>
<evidence type="ECO:0000313" key="2">
    <source>
        <dbReference type="EMBL" id="KIM49949.1"/>
    </source>
</evidence>
<sequence>LFFSSTYYPTALLMSGNESDVPVADHLDRQDDLAQVDEERHDAPFDIADIPQQLTTTDAHSQKDVHLALYQRDIGHDKKYIEQFKSINPEAVKLSTLRKQHDQASSRPAISLLKHRHHLVVDRRYLVNTGDSDVMPCVGPHYLDYTMYIGSRRGLDAALPKVRVDHNWTAKLTLNMTQRLWPTKNISALPFEPTGRMMYIGSRLDDQLWLAMVPTALFSRNNPDSARERLPILNGKTTAISTPHQIMLVMFIAHVLSTIPLEDMHSNEPYPDPLTWESVRDSTDI</sequence>
<gene>
    <name evidence="2" type="ORF">SCLCIDRAFT_12410</name>
</gene>
<dbReference type="OrthoDB" id="2736611at2759"/>
<proteinExistence type="predicted"/>
<name>A0A0C3D0K9_9AGAM</name>
<reference evidence="2 3" key="1">
    <citation type="submission" date="2014-04" db="EMBL/GenBank/DDBJ databases">
        <authorList>
            <consortium name="DOE Joint Genome Institute"/>
            <person name="Kuo A."/>
            <person name="Kohler A."/>
            <person name="Nagy L.G."/>
            <person name="Floudas D."/>
            <person name="Copeland A."/>
            <person name="Barry K.W."/>
            <person name="Cichocki N."/>
            <person name="Veneault-Fourrey C."/>
            <person name="LaButti K."/>
            <person name="Lindquist E.A."/>
            <person name="Lipzen A."/>
            <person name="Lundell T."/>
            <person name="Morin E."/>
            <person name="Murat C."/>
            <person name="Sun H."/>
            <person name="Tunlid A."/>
            <person name="Henrissat B."/>
            <person name="Grigoriev I.V."/>
            <person name="Hibbett D.S."/>
            <person name="Martin F."/>
            <person name="Nordberg H.P."/>
            <person name="Cantor M.N."/>
            <person name="Hua S.X."/>
        </authorList>
    </citation>
    <scope>NUCLEOTIDE SEQUENCE [LARGE SCALE GENOMIC DNA]</scope>
    <source>
        <strain evidence="2 3">Foug A</strain>
    </source>
</reference>
<evidence type="ECO:0000313" key="3">
    <source>
        <dbReference type="Proteomes" id="UP000053989"/>
    </source>
</evidence>
<dbReference type="Pfam" id="PF26608">
    <property type="entry name" value="DUF8190"/>
    <property type="match status" value="1"/>
</dbReference>
<evidence type="ECO:0000259" key="1">
    <source>
        <dbReference type="Pfam" id="PF26608"/>
    </source>
</evidence>
<dbReference type="AlphaFoldDB" id="A0A0C3D0K9"/>
<keyword evidence="3" id="KW-1185">Reference proteome</keyword>
<dbReference type="HOGENOM" id="CLU_978475_0_0_1"/>
<organism evidence="2 3">
    <name type="scientific">Scleroderma citrinum Foug A</name>
    <dbReference type="NCBI Taxonomy" id="1036808"/>
    <lineage>
        <taxon>Eukaryota</taxon>
        <taxon>Fungi</taxon>
        <taxon>Dikarya</taxon>
        <taxon>Basidiomycota</taxon>
        <taxon>Agaricomycotina</taxon>
        <taxon>Agaricomycetes</taxon>
        <taxon>Agaricomycetidae</taxon>
        <taxon>Boletales</taxon>
        <taxon>Sclerodermatineae</taxon>
        <taxon>Sclerodermataceae</taxon>
        <taxon>Scleroderma</taxon>
    </lineage>
</organism>
<feature type="domain" description="DUF8190" evidence="1">
    <location>
        <begin position="168"/>
        <end position="283"/>
    </location>
</feature>
<accession>A0A0C3D0K9</accession>
<dbReference type="EMBL" id="KN822941">
    <property type="protein sequence ID" value="KIM49949.1"/>
    <property type="molecule type" value="Genomic_DNA"/>
</dbReference>
<reference evidence="3" key="2">
    <citation type="submission" date="2015-01" db="EMBL/GenBank/DDBJ databases">
        <title>Evolutionary Origins and Diversification of the Mycorrhizal Mutualists.</title>
        <authorList>
            <consortium name="DOE Joint Genome Institute"/>
            <consortium name="Mycorrhizal Genomics Consortium"/>
            <person name="Kohler A."/>
            <person name="Kuo A."/>
            <person name="Nagy L.G."/>
            <person name="Floudas D."/>
            <person name="Copeland A."/>
            <person name="Barry K.W."/>
            <person name="Cichocki N."/>
            <person name="Veneault-Fourrey C."/>
            <person name="LaButti K."/>
            <person name="Lindquist E.A."/>
            <person name="Lipzen A."/>
            <person name="Lundell T."/>
            <person name="Morin E."/>
            <person name="Murat C."/>
            <person name="Riley R."/>
            <person name="Ohm R."/>
            <person name="Sun H."/>
            <person name="Tunlid A."/>
            <person name="Henrissat B."/>
            <person name="Grigoriev I.V."/>
            <person name="Hibbett D.S."/>
            <person name="Martin F."/>
        </authorList>
    </citation>
    <scope>NUCLEOTIDE SEQUENCE [LARGE SCALE GENOMIC DNA]</scope>
    <source>
        <strain evidence="3">Foug A</strain>
    </source>
</reference>
<protein>
    <recommendedName>
        <fullName evidence="1">DUF8190 domain-containing protein</fullName>
    </recommendedName>
</protein>
<feature type="non-terminal residue" evidence="2">
    <location>
        <position position="1"/>
    </location>
</feature>
<feature type="non-terminal residue" evidence="2">
    <location>
        <position position="285"/>
    </location>
</feature>
<dbReference type="Proteomes" id="UP000053989">
    <property type="component" value="Unassembled WGS sequence"/>
</dbReference>